<evidence type="ECO:0000313" key="2">
    <source>
        <dbReference type="EMBL" id="KAG6498273.1"/>
    </source>
</evidence>
<evidence type="ECO:0000256" key="1">
    <source>
        <dbReference type="SAM" id="MobiDB-lite"/>
    </source>
</evidence>
<proteinExistence type="predicted"/>
<accession>A0A8J5FZS8</accession>
<gene>
    <name evidence="2" type="ORF">ZIOFF_046185</name>
</gene>
<dbReference type="OrthoDB" id="1929591at2759"/>
<reference evidence="2 3" key="1">
    <citation type="submission" date="2020-08" db="EMBL/GenBank/DDBJ databases">
        <title>Plant Genome Project.</title>
        <authorList>
            <person name="Zhang R.-G."/>
        </authorList>
    </citation>
    <scope>NUCLEOTIDE SEQUENCE [LARGE SCALE GENOMIC DNA]</scope>
    <source>
        <tissue evidence="2">Rhizome</tissue>
    </source>
</reference>
<dbReference type="PANTHER" id="PTHR33156:SF26">
    <property type="entry name" value="OS12G0592200 PROTEIN"/>
    <property type="match status" value="1"/>
</dbReference>
<dbReference type="InterPro" id="IPR043459">
    <property type="entry name" value="NFD6/NOXY2-like"/>
</dbReference>
<dbReference type="PANTHER" id="PTHR33156">
    <property type="entry name" value="OS02G0230000 PROTEIN"/>
    <property type="match status" value="1"/>
</dbReference>
<sequence>MAWRGSFSRSLLAAARSSAARSTPAAARAPPSAVPRLQRRQPSFASPRNLGELGCMQSFLPLYSTVAAPRLTSHLSASVRACCELSQGTFRRTCQDR</sequence>
<dbReference type="AlphaFoldDB" id="A0A8J5FZS8"/>
<comment type="caution">
    <text evidence="2">The sequence shown here is derived from an EMBL/GenBank/DDBJ whole genome shotgun (WGS) entry which is preliminary data.</text>
</comment>
<organism evidence="2 3">
    <name type="scientific">Zingiber officinale</name>
    <name type="common">Ginger</name>
    <name type="synonym">Amomum zingiber</name>
    <dbReference type="NCBI Taxonomy" id="94328"/>
    <lineage>
        <taxon>Eukaryota</taxon>
        <taxon>Viridiplantae</taxon>
        <taxon>Streptophyta</taxon>
        <taxon>Embryophyta</taxon>
        <taxon>Tracheophyta</taxon>
        <taxon>Spermatophyta</taxon>
        <taxon>Magnoliopsida</taxon>
        <taxon>Liliopsida</taxon>
        <taxon>Zingiberales</taxon>
        <taxon>Zingiberaceae</taxon>
        <taxon>Zingiber</taxon>
    </lineage>
</organism>
<feature type="compositionally biased region" description="Low complexity" evidence="1">
    <location>
        <begin position="19"/>
        <end position="36"/>
    </location>
</feature>
<evidence type="ECO:0000313" key="3">
    <source>
        <dbReference type="Proteomes" id="UP000734854"/>
    </source>
</evidence>
<keyword evidence="3" id="KW-1185">Reference proteome</keyword>
<dbReference type="Proteomes" id="UP000734854">
    <property type="component" value="Unassembled WGS sequence"/>
</dbReference>
<protein>
    <submittedName>
        <fullName evidence="2">Uncharacterized protein</fullName>
    </submittedName>
</protein>
<feature type="region of interest" description="Disordered" evidence="1">
    <location>
        <begin position="19"/>
        <end position="49"/>
    </location>
</feature>
<name>A0A8J5FZS8_ZINOF</name>
<dbReference type="EMBL" id="JACMSC010000012">
    <property type="protein sequence ID" value="KAG6498273.1"/>
    <property type="molecule type" value="Genomic_DNA"/>
</dbReference>